<feature type="compositionally biased region" description="Acidic residues" evidence="1">
    <location>
        <begin position="158"/>
        <end position="177"/>
    </location>
</feature>
<gene>
    <name evidence="2" type="ORF">APUTEX25_000340</name>
</gene>
<reference evidence="3" key="1">
    <citation type="journal article" date="2018" name="Algal Res.">
        <title>Characterization of plant carbon substrate utilization by Auxenochlorella protothecoides.</title>
        <authorList>
            <person name="Vogler B.W."/>
            <person name="Starkenburg S.R."/>
            <person name="Sudasinghe N."/>
            <person name="Schambach J.Y."/>
            <person name="Rollin J.A."/>
            <person name="Pattathil S."/>
            <person name="Barry A.N."/>
        </authorList>
    </citation>
    <scope>NUCLEOTIDE SEQUENCE [LARGE SCALE GENOMIC DNA]</scope>
    <source>
        <strain evidence="3">UTEX 25</strain>
    </source>
</reference>
<feature type="compositionally biased region" description="Low complexity" evidence="1">
    <location>
        <begin position="111"/>
        <end position="141"/>
    </location>
</feature>
<sequence length="344" mass="34616">MLLAKGASPFDAPSTANLPSAPDSSPQATAPAGLSFPIMSTGITRAVPRGQHASSLSAAMVLPAPQRAASLPPPGPERKEVVVPRVSPQARLGSSSPGPTPHVSPQARLGSSSPSPRWSPSKSAAADIPLPAAPAAAARWTPKPPRPSPRHRARGGVDDDADSWASTSDDELSSSEEDSVRARVCAARALLLRASSAPVGQGVAAAQDTALSPSFRDAWLAEAGRGAPRGGSEAARPDSEVPAGVVWGLADAEPAQDAIRLGGEDAPAPAGPSTPVPGAASGGSPPSHGAAGAGSDPAATQGSPRARAHEEWQGQYAAWQESFAAWRLAMSDWAAEHGDGRAVA</sequence>
<name>A0A3M7KWA8_AUXPR</name>
<proteinExistence type="predicted"/>
<feature type="region of interest" description="Disordered" evidence="1">
    <location>
        <begin position="66"/>
        <end position="180"/>
    </location>
</feature>
<feature type="compositionally biased region" description="Low complexity" evidence="1">
    <location>
        <begin position="276"/>
        <end position="299"/>
    </location>
</feature>
<feature type="compositionally biased region" description="Polar residues" evidence="1">
    <location>
        <begin position="14"/>
        <end position="28"/>
    </location>
</feature>
<evidence type="ECO:0000313" key="3">
    <source>
        <dbReference type="Proteomes" id="UP000279271"/>
    </source>
</evidence>
<comment type="caution">
    <text evidence="2">The sequence shown here is derived from an EMBL/GenBank/DDBJ whole genome shotgun (WGS) entry which is preliminary data.</text>
</comment>
<feature type="region of interest" description="Disordered" evidence="1">
    <location>
        <begin position="1"/>
        <end position="35"/>
    </location>
</feature>
<protein>
    <submittedName>
        <fullName evidence="2">Uncharacterized protein</fullName>
    </submittedName>
</protein>
<feature type="region of interest" description="Disordered" evidence="1">
    <location>
        <begin position="222"/>
        <end position="314"/>
    </location>
</feature>
<organism evidence="2 3">
    <name type="scientific">Auxenochlorella protothecoides</name>
    <name type="common">Green microalga</name>
    <name type="synonym">Chlorella protothecoides</name>
    <dbReference type="NCBI Taxonomy" id="3075"/>
    <lineage>
        <taxon>Eukaryota</taxon>
        <taxon>Viridiplantae</taxon>
        <taxon>Chlorophyta</taxon>
        <taxon>core chlorophytes</taxon>
        <taxon>Trebouxiophyceae</taxon>
        <taxon>Chlorellales</taxon>
        <taxon>Chlorellaceae</taxon>
        <taxon>Auxenochlorella</taxon>
    </lineage>
</organism>
<dbReference type="EMBL" id="QOKY01000172">
    <property type="protein sequence ID" value="RMZ54823.1"/>
    <property type="molecule type" value="Genomic_DNA"/>
</dbReference>
<accession>A0A3M7KWA8</accession>
<evidence type="ECO:0000256" key="1">
    <source>
        <dbReference type="SAM" id="MobiDB-lite"/>
    </source>
</evidence>
<evidence type="ECO:0000313" key="2">
    <source>
        <dbReference type="EMBL" id="RMZ54823.1"/>
    </source>
</evidence>
<dbReference type="Proteomes" id="UP000279271">
    <property type="component" value="Unassembled WGS sequence"/>
</dbReference>
<dbReference type="AlphaFoldDB" id="A0A3M7KWA8"/>